<sequence>MTGEQLEQEEDPDEEYLAASGTPATPDTRAEPSYEKLRIYNIVTHPQIRIKTTSSMNHMIGIESSAESVLANQIKTNPNFLRHCSEILMEMRPEAAHIVSQCDGRLDQTPRLLKSAAQFN</sequence>
<dbReference type="EMBL" id="JAFEKC020000004">
    <property type="protein sequence ID" value="KAK0515301.1"/>
    <property type="molecule type" value="Genomic_DNA"/>
</dbReference>
<feature type="compositionally biased region" description="Acidic residues" evidence="1">
    <location>
        <begin position="1"/>
        <end position="16"/>
    </location>
</feature>
<proteinExistence type="predicted"/>
<evidence type="ECO:0000313" key="2">
    <source>
        <dbReference type="EMBL" id="KAK0515301.1"/>
    </source>
</evidence>
<feature type="region of interest" description="Disordered" evidence="1">
    <location>
        <begin position="1"/>
        <end position="33"/>
    </location>
</feature>
<name>A0AA39R8A2_9LECA</name>
<reference evidence="2" key="1">
    <citation type="submission" date="2023-03" db="EMBL/GenBank/DDBJ databases">
        <title>Complete genome of Cladonia borealis.</title>
        <authorList>
            <person name="Park H."/>
        </authorList>
    </citation>
    <scope>NUCLEOTIDE SEQUENCE</scope>
    <source>
        <strain evidence="2">ANT050790</strain>
    </source>
</reference>
<protein>
    <submittedName>
        <fullName evidence="2">Uncharacterized protein</fullName>
    </submittedName>
</protein>
<dbReference type="AlphaFoldDB" id="A0AA39R8A2"/>
<comment type="caution">
    <text evidence="2">The sequence shown here is derived from an EMBL/GenBank/DDBJ whole genome shotgun (WGS) entry which is preliminary data.</text>
</comment>
<accession>A0AA39R8A2</accession>
<organism evidence="2 3">
    <name type="scientific">Cladonia borealis</name>
    <dbReference type="NCBI Taxonomy" id="184061"/>
    <lineage>
        <taxon>Eukaryota</taxon>
        <taxon>Fungi</taxon>
        <taxon>Dikarya</taxon>
        <taxon>Ascomycota</taxon>
        <taxon>Pezizomycotina</taxon>
        <taxon>Lecanoromycetes</taxon>
        <taxon>OSLEUM clade</taxon>
        <taxon>Lecanoromycetidae</taxon>
        <taxon>Lecanorales</taxon>
        <taxon>Lecanorineae</taxon>
        <taxon>Cladoniaceae</taxon>
        <taxon>Cladonia</taxon>
    </lineage>
</organism>
<gene>
    <name evidence="2" type="ORF">JMJ35_002680</name>
</gene>
<evidence type="ECO:0000313" key="3">
    <source>
        <dbReference type="Proteomes" id="UP001166286"/>
    </source>
</evidence>
<dbReference type="Proteomes" id="UP001166286">
    <property type="component" value="Unassembled WGS sequence"/>
</dbReference>
<keyword evidence="3" id="KW-1185">Reference proteome</keyword>
<evidence type="ECO:0000256" key="1">
    <source>
        <dbReference type="SAM" id="MobiDB-lite"/>
    </source>
</evidence>